<feature type="transmembrane region" description="Helical" evidence="8">
    <location>
        <begin position="293"/>
        <end position="316"/>
    </location>
</feature>
<evidence type="ECO:0000313" key="9">
    <source>
        <dbReference type="EMBL" id="JAG84275.1"/>
    </source>
</evidence>
<dbReference type="GO" id="GO:0050909">
    <property type="term" value="P:sensory perception of taste"/>
    <property type="evidence" value="ECO:0007669"/>
    <property type="project" value="InterPro"/>
</dbReference>
<dbReference type="GeneID" id="105264072"/>
<feature type="transmembrane region" description="Helical" evidence="8">
    <location>
        <begin position="53"/>
        <end position="75"/>
    </location>
</feature>
<dbReference type="GO" id="GO:0007165">
    <property type="term" value="P:signal transduction"/>
    <property type="evidence" value="ECO:0007669"/>
    <property type="project" value="UniProtKB-KW"/>
</dbReference>
<evidence type="ECO:0000256" key="3">
    <source>
        <dbReference type="ARBA" id="ARBA00022692"/>
    </source>
</evidence>
<evidence type="ECO:0000256" key="6">
    <source>
        <dbReference type="ARBA" id="ARBA00023170"/>
    </source>
</evidence>
<dbReference type="GO" id="GO:0008049">
    <property type="term" value="P:male courtship behavior"/>
    <property type="evidence" value="ECO:0007669"/>
    <property type="project" value="TreeGrafter"/>
</dbReference>
<dbReference type="InterPro" id="IPR013604">
    <property type="entry name" value="7TM_chemorcpt"/>
</dbReference>
<keyword evidence="10" id="KW-1185">Reference proteome</keyword>
<dbReference type="PANTHER" id="PTHR21143:SF104">
    <property type="entry name" value="GUSTATORY RECEPTOR 8A-RELATED"/>
    <property type="match status" value="1"/>
</dbReference>
<organism evidence="9">
    <name type="scientific">Fopius arisanus</name>
    <dbReference type="NCBI Taxonomy" id="64838"/>
    <lineage>
        <taxon>Eukaryota</taxon>
        <taxon>Metazoa</taxon>
        <taxon>Ecdysozoa</taxon>
        <taxon>Arthropoda</taxon>
        <taxon>Hexapoda</taxon>
        <taxon>Insecta</taxon>
        <taxon>Pterygota</taxon>
        <taxon>Neoptera</taxon>
        <taxon>Endopterygota</taxon>
        <taxon>Hymenoptera</taxon>
        <taxon>Apocrita</taxon>
        <taxon>Ichneumonoidea</taxon>
        <taxon>Braconidae</taxon>
        <taxon>Opiinae</taxon>
        <taxon>Fopius</taxon>
    </lineage>
</organism>
<dbReference type="GO" id="GO:0005886">
    <property type="term" value="C:plasma membrane"/>
    <property type="evidence" value="ECO:0007669"/>
    <property type="project" value="UniProtKB-SubCell"/>
</dbReference>
<comment type="similarity">
    <text evidence="8">Belongs to the insect chemoreceptor superfamily. Gustatory receptor (GR) family.</text>
</comment>
<dbReference type="GO" id="GO:0030424">
    <property type="term" value="C:axon"/>
    <property type="evidence" value="ECO:0007669"/>
    <property type="project" value="TreeGrafter"/>
</dbReference>
<dbReference type="RefSeq" id="XP_011298956.1">
    <property type="nucleotide sequence ID" value="XM_011300654.1"/>
</dbReference>
<reference evidence="9" key="1">
    <citation type="submission" date="2015-01" db="EMBL/GenBank/DDBJ databases">
        <title>Transcriptome Assembly of Fopius arisanus.</title>
        <authorList>
            <person name="Geib S."/>
        </authorList>
    </citation>
    <scope>NUCLEOTIDE SEQUENCE</scope>
</reference>
<evidence type="ECO:0000256" key="8">
    <source>
        <dbReference type="RuleBase" id="RU363108"/>
    </source>
</evidence>
<dbReference type="EMBL" id="GBYB01014508">
    <property type="protein sequence ID" value="JAG84275.1"/>
    <property type="molecule type" value="Transcribed_RNA"/>
</dbReference>
<dbReference type="OrthoDB" id="6366728at2759"/>
<keyword evidence="2 8" id="KW-1003">Cell membrane</keyword>
<evidence type="ECO:0000313" key="10">
    <source>
        <dbReference type="Proteomes" id="UP000694866"/>
    </source>
</evidence>
<protein>
    <recommendedName>
        <fullName evidence="8">Gustatory receptor</fullName>
    </recommendedName>
</protein>
<comment type="function">
    <text evidence="8">Gustatory receptor which mediates acceptance or avoidance behavior, depending on its substrates.</text>
</comment>
<feature type="transmembrane region" description="Helical" evidence="8">
    <location>
        <begin position="139"/>
        <end position="158"/>
    </location>
</feature>
<keyword evidence="3 8" id="KW-0812">Transmembrane</keyword>
<dbReference type="GO" id="GO:0007635">
    <property type="term" value="P:chemosensory behavior"/>
    <property type="evidence" value="ECO:0007669"/>
    <property type="project" value="TreeGrafter"/>
</dbReference>
<reference evidence="11" key="2">
    <citation type="submission" date="2025-04" db="UniProtKB">
        <authorList>
            <consortium name="RefSeq"/>
        </authorList>
    </citation>
    <scope>IDENTIFICATION</scope>
    <source>
        <strain evidence="11">USDA-PBARC FA_bdor</strain>
        <tissue evidence="11">Whole organism</tissue>
    </source>
</reference>
<feature type="transmembrane region" description="Helical" evidence="8">
    <location>
        <begin position="259"/>
        <end position="278"/>
    </location>
</feature>
<sequence length="408" mass="46592">MGTSGEKSEKRWELFRASNYLSLMWPCFELSRIYGLFPYKFNSKGVIVPSKYGWIYATFISIVNTIFIGVILYLMDISKDLAFDSVPGTLQGNCYLLLAWWVAVVSYLLHSKRMRMLRNFASVSANLSASSFKRLSRIIHGKDIIGFLFLMIQATNLYSSRLDLATSKVVSMYATLLVFFMDMLYADCVLVIGECFKNINEKLLTLKMNMEKDQPHLLRRVYHEKHNPLILMEIRGIKSQHNDVSELVHCLNQTFSLQLVASVTMTFAEVTFSLYFYILQCLGKTGINMEKQIWYSYFSTSVTYYAWKLVVIVWACEMSKDQAVKTGIIVHEVLIDTVDKQVKEELQLFSLQVLHRDNTFTARGLTLDATLLTSVVGGITTYLLILIQFMVSSKSCGSAMDPTSPPRT</sequence>
<evidence type="ECO:0000256" key="1">
    <source>
        <dbReference type="ARBA" id="ARBA00004651"/>
    </source>
</evidence>
<dbReference type="AlphaFoldDB" id="A0A0C9QIC7"/>
<keyword evidence="4 8" id="KW-1133">Transmembrane helix</keyword>
<evidence type="ECO:0000256" key="7">
    <source>
        <dbReference type="ARBA" id="ARBA00023224"/>
    </source>
</evidence>
<dbReference type="GO" id="GO:0030425">
    <property type="term" value="C:dendrite"/>
    <property type="evidence" value="ECO:0007669"/>
    <property type="project" value="TreeGrafter"/>
</dbReference>
<keyword evidence="6 8" id="KW-0675">Receptor</keyword>
<accession>A0A9R1SXJ5</accession>
<evidence type="ECO:0000256" key="5">
    <source>
        <dbReference type="ARBA" id="ARBA00023136"/>
    </source>
</evidence>
<accession>A0A0C9QIC7</accession>
<evidence type="ECO:0000313" key="11">
    <source>
        <dbReference type="RefSeq" id="XP_011298956.1"/>
    </source>
</evidence>
<evidence type="ECO:0000256" key="4">
    <source>
        <dbReference type="ARBA" id="ARBA00022989"/>
    </source>
</evidence>
<feature type="transmembrane region" description="Helical" evidence="8">
    <location>
        <begin position="170"/>
        <end position="192"/>
    </location>
</feature>
<gene>
    <name evidence="9" type="primary">Gr28b_1</name>
    <name evidence="11" type="synonym">LOC105264072</name>
    <name evidence="9" type="ORF">g.41181</name>
</gene>
<evidence type="ECO:0000256" key="2">
    <source>
        <dbReference type="ARBA" id="ARBA00022475"/>
    </source>
</evidence>
<comment type="subcellular location">
    <subcellularLocation>
        <location evidence="1 8">Cell membrane</location>
        <topology evidence="1 8">Multi-pass membrane protein</topology>
    </subcellularLocation>
</comment>
<keyword evidence="7 8" id="KW-0807">Transducer</keyword>
<dbReference type="KEGG" id="fas:105264072"/>
<dbReference type="GO" id="GO:0043025">
    <property type="term" value="C:neuronal cell body"/>
    <property type="evidence" value="ECO:0007669"/>
    <property type="project" value="TreeGrafter"/>
</dbReference>
<feature type="transmembrane region" description="Helical" evidence="8">
    <location>
        <begin position="90"/>
        <end position="109"/>
    </location>
</feature>
<dbReference type="PANTHER" id="PTHR21143">
    <property type="entry name" value="INVERTEBRATE GUSTATORY RECEPTOR"/>
    <property type="match status" value="1"/>
</dbReference>
<proteinExistence type="inferred from homology"/>
<name>A0A0C9QIC7_9HYME</name>
<dbReference type="Proteomes" id="UP000694866">
    <property type="component" value="Unplaced"/>
</dbReference>
<dbReference type="Pfam" id="PF08395">
    <property type="entry name" value="7tm_7"/>
    <property type="match status" value="1"/>
</dbReference>
<feature type="transmembrane region" description="Helical" evidence="8">
    <location>
        <begin position="369"/>
        <end position="391"/>
    </location>
</feature>
<keyword evidence="5 8" id="KW-0472">Membrane</keyword>